<dbReference type="EC" id="1.6.5.2" evidence="2"/>
<dbReference type="Proteomes" id="UP001154111">
    <property type="component" value="Chromosome"/>
</dbReference>
<dbReference type="EMBL" id="OW659477">
    <property type="protein sequence ID" value="CAH2760985.1"/>
    <property type="molecule type" value="Genomic_DNA"/>
</dbReference>
<dbReference type="GO" id="GO:0010181">
    <property type="term" value="F:FMN binding"/>
    <property type="evidence" value="ECO:0007669"/>
    <property type="project" value="TreeGrafter"/>
</dbReference>
<dbReference type="GO" id="GO:0005829">
    <property type="term" value="C:cytosol"/>
    <property type="evidence" value="ECO:0007669"/>
    <property type="project" value="TreeGrafter"/>
</dbReference>
<dbReference type="SMR" id="A0AAU9VH12"/>
<proteinExistence type="predicted"/>
<dbReference type="GO" id="GO:0003955">
    <property type="term" value="F:NAD(P)H dehydrogenase (quinone) activity"/>
    <property type="evidence" value="ECO:0007669"/>
    <property type="project" value="UniProtKB-EC"/>
</dbReference>
<feature type="domain" description="NADPH-dependent FMN reductase-like" evidence="1">
    <location>
        <begin position="2"/>
        <end position="145"/>
    </location>
</feature>
<protein>
    <submittedName>
        <fullName evidence="2">NAD(P)H-dependent oxidoreductase</fullName>
        <ecNumber evidence="2">1.6.5.2</ecNumber>
    </submittedName>
</protein>
<evidence type="ECO:0000259" key="1">
    <source>
        <dbReference type="Pfam" id="PF03358"/>
    </source>
</evidence>
<reference evidence="2" key="1">
    <citation type="submission" date="2022-04" db="EMBL/GenBank/DDBJ databases">
        <authorList>
            <person name="Forde T."/>
        </authorList>
    </citation>
    <scope>NUCLEOTIDE SEQUENCE</scope>
    <source>
        <strain evidence="2">A18Y016a</strain>
        <strain evidence="3">A18Y020d</strain>
    </source>
</reference>
<evidence type="ECO:0000313" key="5">
    <source>
        <dbReference type="Proteomes" id="UP001154111"/>
    </source>
</evidence>
<evidence type="ECO:0000313" key="3">
    <source>
        <dbReference type="EMBL" id="CAH2760995.1"/>
    </source>
</evidence>
<dbReference type="RefSeq" id="WP_003775841.1">
    <property type="nucleotide sequence ID" value="NZ_OW659477.1"/>
</dbReference>
<dbReference type="SUPFAM" id="SSF52218">
    <property type="entry name" value="Flavoproteins"/>
    <property type="match status" value="1"/>
</dbReference>
<accession>A0AAU9VH12</accession>
<dbReference type="Proteomes" id="UP001154095">
    <property type="component" value="Chromosome"/>
</dbReference>
<dbReference type="PANTHER" id="PTHR30543:SF21">
    <property type="entry name" value="NAD(P)H-DEPENDENT FMN REDUCTASE LOT6"/>
    <property type="match status" value="1"/>
</dbReference>
<gene>
    <name evidence="2" type="primary">chrR</name>
    <name evidence="2" type="ORF">ERYAMS2_00468</name>
    <name evidence="3" type="ORF">ERYAMS_00178</name>
</gene>
<dbReference type="GeneID" id="41395705"/>
<sequence length="180" mass="20102">MIKIVMMVGSLRKGSYNMMLGKHIQKRYADQLEIEILDIDVPNYNGDLDNPTDTPEKVKVMNQKIHDADAVFMITPEYNHGLSGVLKNAIDWASRTQPGLKNKPGLIASCSMGQTAGARGYLNLYTVLDTMPMWLLPGNDILIGAVHTKFDESGMLIDEGTVTFIDGVMNQFIEYYNQVK</sequence>
<dbReference type="PANTHER" id="PTHR30543">
    <property type="entry name" value="CHROMATE REDUCTASE"/>
    <property type="match status" value="1"/>
</dbReference>
<dbReference type="InterPro" id="IPR050712">
    <property type="entry name" value="NAD(P)H-dep_reductase"/>
</dbReference>
<dbReference type="Gene3D" id="3.40.50.360">
    <property type="match status" value="1"/>
</dbReference>
<keyword evidence="4" id="KW-1185">Reference proteome</keyword>
<dbReference type="AlphaFoldDB" id="A0AAU9VH12"/>
<evidence type="ECO:0000313" key="2">
    <source>
        <dbReference type="EMBL" id="CAH2760985.1"/>
    </source>
</evidence>
<dbReference type="Pfam" id="PF03358">
    <property type="entry name" value="FMN_red"/>
    <property type="match status" value="1"/>
</dbReference>
<dbReference type="InterPro" id="IPR005025">
    <property type="entry name" value="FMN_Rdtase-like_dom"/>
</dbReference>
<dbReference type="InterPro" id="IPR029039">
    <property type="entry name" value="Flavoprotein-like_sf"/>
</dbReference>
<name>A0AAU9VH12_9FIRM</name>
<evidence type="ECO:0000313" key="4">
    <source>
        <dbReference type="Proteomes" id="UP001154095"/>
    </source>
</evidence>
<dbReference type="EMBL" id="OW659496">
    <property type="protein sequence ID" value="CAH2760995.1"/>
    <property type="molecule type" value="Genomic_DNA"/>
</dbReference>
<keyword evidence="2" id="KW-0560">Oxidoreductase</keyword>
<organism evidence="2 5">
    <name type="scientific">Erysipelothrix amsterdamensis</name>
    <dbReference type="NCBI Taxonomy" id="2929157"/>
    <lineage>
        <taxon>Bacteria</taxon>
        <taxon>Bacillati</taxon>
        <taxon>Bacillota</taxon>
        <taxon>Erysipelotrichia</taxon>
        <taxon>Erysipelotrichales</taxon>
        <taxon>Erysipelotrichaceae</taxon>
        <taxon>Erysipelothrix</taxon>
    </lineage>
</organism>